<evidence type="ECO:0000313" key="3">
    <source>
        <dbReference type="Proteomes" id="UP000198551"/>
    </source>
</evidence>
<dbReference type="RefSeq" id="WP_341844950.1">
    <property type="nucleotide sequence ID" value="NZ_FMCV01000003.1"/>
</dbReference>
<proteinExistence type="predicted"/>
<name>A0A1C4VGF1_9ACTN</name>
<organism evidence="2 3">
    <name type="scientific">Micromonospora marina</name>
    <dbReference type="NCBI Taxonomy" id="307120"/>
    <lineage>
        <taxon>Bacteria</taxon>
        <taxon>Bacillati</taxon>
        <taxon>Actinomycetota</taxon>
        <taxon>Actinomycetes</taxon>
        <taxon>Micromonosporales</taxon>
        <taxon>Micromonosporaceae</taxon>
        <taxon>Micromonospora</taxon>
    </lineage>
</organism>
<evidence type="ECO:0000256" key="1">
    <source>
        <dbReference type="SAM" id="MobiDB-lite"/>
    </source>
</evidence>
<dbReference type="Proteomes" id="UP000198551">
    <property type="component" value="Unassembled WGS sequence"/>
</dbReference>
<accession>A0A1C4VGF1</accession>
<dbReference type="EMBL" id="FMCV01000003">
    <property type="protein sequence ID" value="SCE83030.1"/>
    <property type="molecule type" value="Genomic_DNA"/>
</dbReference>
<keyword evidence="3" id="KW-1185">Reference proteome</keyword>
<evidence type="ECO:0000313" key="2">
    <source>
        <dbReference type="EMBL" id="SCE83030.1"/>
    </source>
</evidence>
<dbReference type="InterPro" id="IPR025356">
    <property type="entry name" value="DUF4260"/>
</dbReference>
<gene>
    <name evidence="2" type="ORF">GA0070215_103149</name>
</gene>
<reference evidence="3" key="1">
    <citation type="submission" date="2016-06" db="EMBL/GenBank/DDBJ databases">
        <authorList>
            <person name="Varghese N."/>
        </authorList>
    </citation>
    <scope>NUCLEOTIDE SEQUENCE [LARGE SCALE GENOMIC DNA]</scope>
    <source>
        <strain evidence="3">DSM 45555</strain>
    </source>
</reference>
<dbReference type="AlphaFoldDB" id="A0A1C4VGF1"/>
<feature type="region of interest" description="Disordered" evidence="1">
    <location>
        <begin position="62"/>
        <end position="98"/>
    </location>
</feature>
<sequence>MAHSYTLPAALGGVAVAAAASGDRIDWLGVLAVAWALHIAVDRALGHGLKTTRGFEHTHLGRIVGRGVPARPPTAPVTGGPTGSSRSSAAPSTHGRRT</sequence>
<dbReference type="Pfam" id="PF14079">
    <property type="entry name" value="DUF4260"/>
    <property type="match status" value="1"/>
</dbReference>
<protein>
    <submittedName>
        <fullName evidence="2">Uncharacterized protein</fullName>
    </submittedName>
</protein>